<protein>
    <submittedName>
        <fullName evidence="2">Uncharacterized protein</fullName>
    </submittedName>
</protein>
<keyword evidence="1" id="KW-1133">Transmembrane helix</keyword>
<name>A0A9P5Z1M9_9AGAR</name>
<dbReference type="AlphaFoldDB" id="A0A9P5Z1M9"/>
<accession>A0A9P5Z1M9</accession>
<gene>
    <name evidence="2" type="ORF">BDN70DRAFT_667329</name>
</gene>
<sequence>MNECSDKHRFPLPSHSIHPPSRTMYDTCAYTSHKTPYSPTPSVVLHCMLYKARIYAHARTYTSIHVIYSPSLSLVYQKSPPSPPPSPSPCIDMYYTLGFFYLKHPPPFPFCFLLFMFFVFRLSFEIFELVYIVQFYNDGLELYIE</sequence>
<feature type="transmembrane region" description="Helical" evidence="1">
    <location>
        <begin position="110"/>
        <end position="133"/>
    </location>
</feature>
<comment type="caution">
    <text evidence="2">The sequence shown here is derived from an EMBL/GenBank/DDBJ whole genome shotgun (WGS) entry which is preliminary data.</text>
</comment>
<keyword evidence="3" id="KW-1185">Reference proteome</keyword>
<keyword evidence="1" id="KW-0472">Membrane</keyword>
<keyword evidence="1" id="KW-0812">Transmembrane</keyword>
<proteinExistence type="predicted"/>
<organism evidence="2 3">
    <name type="scientific">Pholiota conissans</name>
    <dbReference type="NCBI Taxonomy" id="109636"/>
    <lineage>
        <taxon>Eukaryota</taxon>
        <taxon>Fungi</taxon>
        <taxon>Dikarya</taxon>
        <taxon>Basidiomycota</taxon>
        <taxon>Agaricomycotina</taxon>
        <taxon>Agaricomycetes</taxon>
        <taxon>Agaricomycetidae</taxon>
        <taxon>Agaricales</taxon>
        <taxon>Agaricineae</taxon>
        <taxon>Strophariaceae</taxon>
        <taxon>Pholiota</taxon>
    </lineage>
</organism>
<dbReference type="Proteomes" id="UP000807469">
    <property type="component" value="Unassembled WGS sequence"/>
</dbReference>
<reference evidence="2" key="1">
    <citation type="submission" date="2020-11" db="EMBL/GenBank/DDBJ databases">
        <authorList>
            <consortium name="DOE Joint Genome Institute"/>
            <person name="Ahrendt S."/>
            <person name="Riley R."/>
            <person name="Andreopoulos W."/>
            <person name="Labutti K."/>
            <person name="Pangilinan J."/>
            <person name="Ruiz-Duenas F.J."/>
            <person name="Barrasa J.M."/>
            <person name="Sanchez-Garcia M."/>
            <person name="Camarero S."/>
            <person name="Miyauchi S."/>
            <person name="Serrano A."/>
            <person name="Linde D."/>
            <person name="Babiker R."/>
            <person name="Drula E."/>
            <person name="Ayuso-Fernandez I."/>
            <person name="Pacheco R."/>
            <person name="Padilla G."/>
            <person name="Ferreira P."/>
            <person name="Barriuso J."/>
            <person name="Kellner H."/>
            <person name="Castanera R."/>
            <person name="Alfaro M."/>
            <person name="Ramirez L."/>
            <person name="Pisabarro A.G."/>
            <person name="Kuo A."/>
            <person name="Tritt A."/>
            <person name="Lipzen A."/>
            <person name="He G."/>
            <person name="Yan M."/>
            <person name="Ng V."/>
            <person name="Cullen D."/>
            <person name="Martin F."/>
            <person name="Rosso M.-N."/>
            <person name="Henrissat B."/>
            <person name="Hibbett D."/>
            <person name="Martinez A.T."/>
            <person name="Grigoriev I.V."/>
        </authorList>
    </citation>
    <scope>NUCLEOTIDE SEQUENCE</scope>
    <source>
        <strain evidence="2">CIRM-BRFM 674</strain>
    </source>
</reference>
<evidence type="ECO:0000256" key="1">
    <source>
        <dbReference type="SAM" id="Phobius"/>
    </source>
</evidence>
<dbReference type="EMBL" id="MU155206">
    <property type="protein sequence ID" value="KAF9479787.1"/>
    <property type="molecule type" value="Genomic_DNA"/>
</dbReference>
<evidence type="ECO:0000313" key="3">
    <source>
        <dbReference type="Proteomes" id="UP000807469"/>
    </source>
</evidence>
<evidence type="ECO:0000313" key="2">
    <source>
        <dbReference type="EMBL" id="KAF9479787.1"/>
    </source>
</evidence>